<evidence type="ECO:0000256" key="2">
    <source>
        <dbReference type="ARBA" id="ARBA00022801"/>
    </source>
</evidence>
<dbReference type="GO" id="GO:0016787">
    <property type="term" value="F:hydrolase activity"/>
    <property type="evidence" value="ECO:0007669"/>
    <property type="project" value="UniProtKB-KW"/>
</dbReference>
<dbReference type="PANTHER" id="PTHR11070:SF30">
    <property type="entry name" value="F-BOX DNA HELICASE 1"/>
    <property type="match status" value="1"/>
</dbReference>
<dbReference type="Proteomes" id="UP000284557">
    <property type="component" value="Unassembled WGS sequence"/>
</dbReference>
<keyword evidence="2" id="KW-0378">Hydrolase</keyword>
<dbReference type="SUPFAM" id="SSF52540">
    <property type="entry name" value="P-loop containing nucleoside triphosphate hydrolases"/>
    <property type="match status" value="1"/>
</dbReference>
<evidence type="ECO:0000313" key="8">
    <source>
        <dbReference type="EMBL" id="RIT26319.1"/>
    </source>
</evidence>
<evidence type="ECO:0000256" key="4">
    <source>
        <dbReference type="ARBA" id="ARBA00022840"/>
    </source>
</evidence>
<name>A0ABD7HFU5_9MYCO</name>
<feature type="domain" description="UvrD-like helicase ATP-binding" evidence="7">
    <location>
        <begin position="5"/>
        <end position="246"/>
    </location>
</feature>
<keyword evidence="4" id="KW-0067">ATP-binding</keyword>
<dbReference type="GO" id="GO:0003678">
    <property type="term" value="F:DNA helicase activity"/>
    <property type="evidence" value="ECO:0007669"/>
    <property type="project" value="UniProtKB-ARBA"/>
</dbReference>
<evidence type="ECO:0000256" key="5">
    <source>
        <dbReference type="SAM" id="MobiDB-lite"/>
    </source>
</evidence>
<evidence type="ECO:0000313" key="9">
    <source>
        <dbReference type="Proteomes" id="UP000284557"/>
    </source>
</evidence>
<evidence type="ECO:0000256" key="6">
    <source>
        <dbReference type="SAM" id="Phobius"/>
    </source>
</evidence>
<gene>
    <name evidence="8" type="ORF">D2E76_28125</name>
</gene>
<protein>
    <submittedName>
        <fullName evidence="8">ATP-dependent helicase</fullName>
    </submittedName>
</protein>
<evidence type="ECO:0000256" key="1">
    <source>
        <dbReference type="ARBA" id="ARBA00022741"/>
    </source>
</evidence>
<dbReference type="RefSeq" id="WP_100477189.1">
    <property type="nucleotide sequence ID" value="NZ_JAMLBT010000006.1"/>
</dbReference>
<sequence>MEPTEEQQKIIDAARRVQSLVIQAGAGTGKTATFKKIAADGEPRESLYITFNKENAVEAAASFPSHVTCVTSHALAYRAIGHRYRSRLAKKARQSGKVAAEILGTSWMDFGDEVRISDVQLAQLTLETVTRYCHSDAEEITTAHVPRQNEIFVGADREALAEAAVRYARHAWKDIENLEGRLRYTPDYYLKLWALQHPKLDTDVIMLDEAQDTNPVMAALIKNQTQARQIICGDSNQAMYQWRGAVDALGRWDADEVLYLSKSWRFGQSIAEEANKWLALIGTPLRLSGNSLINSTITSLPAPDAILCRTNGGAMKQVLEQISSGRKVALVGKTEELKDLVRAAEELQTTGQTDHRELYVFNSWKMLQEFVENDAGGRDLKPFVDMVDKHGVAAIRGAVRALVPQDQADTVVSTAHKSKGRQWNTVKIADDFPEENNARPGNSRETDAMIAYVSVTRARTCLDRGGLAWIDRHFPPRPTRPVPARPQAEPKKVNVAAAVHKPAPAVTPVPRAAAALAPSAPKPAPRPTRTQAWPGGPLWPQTPEELPGFAIAFLDKFYLEILIVCSIILGVFVFAAGCGASS</sequence>
<feature type="transmembrane region" description="Helical" evidence="6">
    <location>
        <begin position="557"/>
        <end position="580"/>
    </location>
</feature>
<dbReference type="Gene3D" id="3.40.50.300">
    <property type="entry name" value="P-loop containing nucleotide triphosphate hydrolases"/>
    <property type="match status" value="2"/>
</dbReference>
<dbReference type="InterPro" id="IPR027417">
    <property type="entry name" value="P-loop_NTPase"/>
</dbReference>
<keyword evidence="6" id="KW-0812">Transmembrane</keyword>
<organism evidence="8 9">
    <name type="scientific">Mycobacteroides abscessus</name>
    <dbReference type="NCBI Taxonomy" id="36809"/>
    <lineage>
        <taxon>Bacteria</taxon>
        <taxon>Bacillati</taxon>
        <taxon>Actinomycetota</taxon>
        <taxon>Actinomycetes</taxon>
        <taxon>Mycobacteriales</taxon>
        <taxon>Mycobacteriaceae</taxon>
        <taxon>Mycobacteroides</taxon>
    </lineage>
</organism>
<accession>A0ABD7HFU5</accession>
<dbReference type="AlphaFoldDB" id="A0ABD7HFU5"/>
<dbReference type="InterPro" id="IPR000212">
    <property type="entry name" value="DNA_helicase_UvrD/REP"/>
</dbReference>
<dbReference type="PANTHER" id="PTHR11070">
    <property type="entry name" value="UVRD / RECB / PCRA DNA HELICASE FAMILY MEMBER"/>
    <property type="match status" value="1"/>
</dbReference>
<keyword evidence="1" id="KW-0547">Nucleotide-binding</keyword>
<reference evidence="8 9" key="1">
    <citation type="submission" date="2018-08" db="EMBL/GenBank/DDBJ databases">
        <title>Linezolid Resistance in Mycobacterium abscessus: MIC Distribution and Comprehensive Investigation of Resistance Mechanisms.</title>
        <authorList>
            <person name="Ye M."/>
            <person name="Xu L."/>
            <person name="Zou Y."/>
            <person name="Li B."/>
            <person name="Guo Q."/>
            <person name="Zhang Y."/>
            <person name="Zhan M."/>
            <person name="Xu B."/>
            <person name="Yu F."/>
            <person name="Zhang Z."/>
            <person name="Chu H."/>
        </authorList>
    </citation>
    <scope>NUCLEOTIDE SEQUENCE [LARGE SCALE GENOMIC DNA]</scope>
    <source>
        <strain evidence="8 9">G143</strain>
    </source>
</reference>
<dbReference type="GO" id="GO:0005524">
    <property type="term" value="F:ATP binding"/>
    <property type="evidence" value="ECO:0007669"/>
    <property type="project" value="UniProtKB-KW"/>
</dbReference>
<keyword evidence="6" id="KW-1133">Transmembrane helix</keyword>
<comment type="caution">
    <text evidence="8">The sequence shown here is derived from an EMBL/GenBank/DDBJ whole genome shotgun (WGS) entry which is preliminary data.</text>
</comment>
<dbReference type="EMBL" id="QXBN01000065">
    <property type="protein sequence ID" value="RIT26319.1"/>
    <property type="molecule type" value="Genomic_DNA"/>
</dbReference>
<proteinExistence type="predicted"/>
<feature type="region of interest" description="Disordered" evidence="5">
    <location>
        <begin position="515"/>
        <end position="539"/>
    </location>
</feature>
<keyword evidence="6" id="KW-0472">Membrane</keyword>
<evidence type="ECO:0000256" key="3">
    <source>
        <dbReference type="ARBA" id="ARBA00022806"/>
    </source>
</evidence>
<dbReference type="Pfam" id="PF00580">
    <property type="entry name" value="UvrD-helicase"/>
    <property type="match status" value="1"/>
</dbReference>
<evidence type="ECO:0000259" key="7">
    <source>
        <dbReference type="Pfam" id="PF00580"/>
    </source>
</evidence>
<keyword evidence="3 8" id="KW-0347">Helicase</keyword>
<dbReference type="InterPro" id="IPR014016">
    <property type="entry name" value="UvrD-like_ATP-bd"/>
</dbReference>